<dbReference type="AlphaFoldDB" id="A0A6G0T0M8"/>
<accession>A0A6G0T0M8</accession>
<keyword evidence="2" id="KW-1185">Reference proteome</keyword>
<reference evidence="1 2" key="1">
    <citation type="submission" date="2019-08" db="EMBL/GenBank/DDBJ databases">
        <title>The genome of the soybean aphid Biotype 1, its phylome, world population structure and adaptation to the North American continent.</title>
        <authorList>
            <person name="Giordano R."/>
            <person name="Donthu R.K."/>
            <person name="Hernandez A.G."/>
            <person name="Wright C.L."/>
            <person name="Zimin A.V."/>
        </authorList>
    </citation>
    <scope>NUCLEOTIDE SEQUENCE [LARGE SCALE GENOMIC DNA]</scope>
    <source>
        <tissue evidence="1">Whole aphids</tissue>
    </source>
</reference>
<evidence type="ECO:0000313" key="2">
    <source>
        <dbReference type="Proteomes" id="UP000475862"/>
    </source>
</evidence>
<sequence length="237" mass="28172">MFVLKTSINFIIHYLDLILLQSWIKVSRVVFAHILCISIKMYDCLIHNTSKRRWMIYNAFNTRLTTITSDKFCFNYKNVDMFAVSNYERGPLYLRYQKPKGIHFEIFSNTHSSVILYLIEHRSAIGRLKVIQFINLVFSMDYSLPESNSKTKICRIKYNTQKSVKYKHKKFYDFSNTKLLANVRNFADHNQFDRPDQSLLTSRFLLAFLEINNYLSRIANSSFKRVLEAYVRTTAIY</sequence>
<gene>
    <name evidence="1" type="ORF">AGLY_015793</name>
</gene>
<dbReference type="EMBL" id="VYZN01000075">
    <property type="protein sequence ID" value="KAE9523905.1"/>
    <property type="molecule type" value="Genomic_DNA"/>
</dbReference>
<comment type="caution">
    <text evidence="1">The sequence shown here is derived from an EMBL/GenBank/DDBJ whole genome shotgun (WGS) entry which is preliminary data.</text>
</comment>
<evidence type="ECO:0000313" key="1">
    <source>
        <dbReference type="EMBL" id="KAE9523905.1"/>
    </source>
</evidence>
<name>A0A6G0T0M8_APHGL</name>
<protein>
    <submittedName>
        <fullName evidence="1">Uncharacterized protein</fullName>
    </submittedName>
</protein>
<organism evidence="1 2">
    <name type="scientific">Aphis glycines</name>
    <name type="common">Soybean aphid</name>
    <dbReference type="NCBI Taxonomy" id="307491"/>
    <lineage>
        <taxon>Eukaryota</taxon>
        <taxon>Metazoa</taxon>
        <taxon>Ecdysozoa</taxon>
        <taxon>Arthropoda</taxon>
        <taxon>Hexapoda</taxon>
        <taxon>Insecta</taxon>
        <taxon>Pterygota</taxon>
        <taxon>Neoptera</taxon>
        <taxon>Paraneoptera</taxon>
        <taxon>Hemiptera</taxon>
        <taxon>Sternorrhyncha</taxon>
        <taxon>Aphidomorpha</taxon>
        <taxon>Aphidoidea</taxon>
        <taxon>Aphididae</taxon>
        <taxon>Aphidini</taxon>
        <taxon>Aphis</taxon>
        <taxon>Aphis</taxon>
    </lineage>
</organism>
<dbReference type="Proteomes" id="UP000475862">
    <property type="component" value="Unassembled WGS sequence"/>
</dbReference>
<proteinExistence type="predicted"/>